<feature type="transmembrane region" description="Helical" evidence="2">
    <location>
        <begin position="30"/>
        <end position="54"/>
    </location>
</feature>
<dbReference type="AlphaFoldDB" id="A0A813MQW8"/>
<dbReference type="Proteomes" id="UP000663844">
    <property type="component" value="Unassembled WGS sequence"/>
</dbReference>
<name>A0A813MQW8_9BILA</name>
<evidence type="ECO:0000256" key="2">
    <source>
        <dbReference type="SAM" id="Phobius"/>
    </source>
</evidence>
<dbReference type="PANTHER" id="PTHR10357:SF179">
    <property type="entry name" value="NEUTRAL AND BASIC AMINO ACID TRANSPORT PROTEIN RBAT"/>
    <property type="match status" value="1"/>
</dbReference>
<dbReference type="InterPro" id="IPR045857">
    <property type="entry name" value="O16G_dom_2"/>
</dbReference>
<sequence>MVQASHVDESTDEFKTKDNSPPSWLKRARIIAALIYIFLQTAYFIFIIVCIAVYPRCQQAAETPWWLNSVFLRFSTPTMKFNDLNEKLTDYKNNFSMQTIWLSSVLPLSNELNPLTWTDIDATLGNNNTLRNLIDKAHENNIRIIVDYPLNHLSIQSSYFISNDDDYFVWNEQGNTSNWMTIDNNQESAWTFNNRKNSFYLHQFYDNHDSIDINYRNNRVLNDTINSFSYWNKNFQFDGFNLQGISYTYEDYEYRNETDNFKRTRHLDEDYLLLARIRTEIDKEKILLLDSIDSLSTTNDDLLTRYYGDKNGYLGGVQLASLNNFILIDEFQTNITMLFNNYYNSIFIKQDQPFLWSSLSINSKLNEAFFAACLFHKGAISIDINKQGEQFTNDQLGRLRQITTFAQTLDVFRVGNIQQNILSNSQFLTIERTRRGARHHMIIINFSNTEQEDTIELKDGVTNAVEVLVTNILDSGTKYETNALIDMTKSIRLKSYEYLIIRWSPSIDGLGVIF</sequence>
<comment type="caution">
    <text evidence="4">The sequence shown here is derived from an EMBL/GenBank/DDBJ whole genome shotgun (WGS) entry which is preliminary data.</text>
</comment>
<keyword evidence="2" id="KW-1133">Transmembrane helix</keyword>
<accession>A0A813MQW8</accession>
<evidence type="ECO:0000313" key="4">
    <source>
        <dbReference type="EMBL" id="CAF0720886.1"/>
    </source>
</evidence>
<dbReference type="SMART" id="SM00642">
    <property type="entry name" value="Aamy"/>
    <property type="match status" value="1"/>
</dbReference>
<gene>
    <name evidence="4" type="ORF">JYZ213_LOCUS277</name>
    <name evidence="5" type="ORF">OXD698_LOCUS22</name>
</gene>
<dbReference type="Proteomes" id="UP000663845">
    <property type="component" value="Unassembled WGS sequence"/>
</dbReference>
<dbReference type="EMBL" id="CAJOAZ010000001">
    <property type="protein sequence ID" value="CAF3479092.1"/>
    <property type="molecule type" value="Genomic_DNA"/>
</dbReference>
<dbReference type="InterPro" id="IPR017853">
    <property type="entry name" value="GH"/>
</dbReference>
<feature type="region of interest" description="Disordered" evidence="1">
    <location>
        <begin position="1"/>
        <end position="21"/>
    </location>
</feature>
<evidence type="ECO:0000259" key="3">
    <source>
        <dbReference type="SMART" id="SM00642"/>
    </source>
</evidence>
<dbReference type="InterPro" id="IPR006047">
    <property type="entry name" value="GH13_cat_dom"/>
</dbReference>
<dbReference type="GO" id="GO:0005975">
    <property type="term" value="P:carbohydrate metabolic process"/>
    <property type="evidence" value="ECO:0007669"/>
    <property type="project" value="InterPro"/>
</dbReference>
<keyword evidence="2" id="KW-0812">Transmembrane</keyword>
<organism evidence="4 6">
    <name type="scientific">Adineta steineri</name>
    <dbReference type="NCBI Taxonomy" id="433720"/>
    <lineage>
        <taxon>Eukaryota</taxon>
        <taxon>Metazoa</taxon>
        <taxon>Spiralia</taxon>
        <taxon>Gnathifera</taxon>
        <taxon>Rotifera</taxon>
        <taxon>Eurotatoria</taxon>
        <taxon>Bdelloidea</taxon>
        <taxon>Adinetida</taxon>
        <taxon>Adinetidae</taxon>
        <taxon>Adineta</taxon>
    </lineage>
</organism>
<dbReference type="EMBL" id="CAJNOG010000001">
    <property type="protein sequence ID" value="CAF0720886.1"/>
    <property type="molecule type" value="Genomic_DNA"/>
</dbReference>
<dbReference type="SUPFAM" id="SSF51445">
    <property type="entry name" value="(Trans)glycosidases"/>
    <property type="match status" value="1"/>
</dbReference>
<reference evidence="4" key="1">
    <citation type="submission" date="2021-02" db="EMBL/GenBank/DDBJ databases">
        <authorList>
            <person name="Nowell W R."/>
        </authorList>
    </citation>
    <scope>NUCLEOTIDE SEQUENCE</scope>
</reference>
<feature type="compositionally biased region" description="Basic and acidic residues" evidence="1">
    <location>
        <begin position="1"/>
        <end position="18"/>
    </location>
</feature>
<proteinExistence type="predicted"/>
<protein>
    <recommendedName>
        <fullName evidence="3">Glycosyl hydrolase family 13 catalytic domain-containing protein</fullName>
    </recommendedName>
</protein>
<dbReference type="Gene3D" id="3.90.400.10">
    <property type="entry name" value="Oligo-1,6-glucosidase, Domain 2"/>
    <property type="match status" value="1"/>
</dbReference>
<keyword evidence="2" id="KW-0472">Membrane</keyword>
<evidence type="ECO:0000313" key="5">
    <source>
        <dbReference type="EMBL" id="CAF3479092.1"/>
    </source>
</evidence>
<evidence type="ECO:0000313" key="6">
    <source>
        <dbReference type="Proteomes" id="UP000663845"/>
    </source>
</evidence>
<dbReference type="Gene3D" id="3.20.20.80">
    <property type="entry name" value="Glycosidases"/>
    <property type="match status" value="1"/>
</dbReference>
<evidence type="ECO:0000256" key="1">
    <source>
        <dbReference type="SAM" id="MobiDB-lite"/>
    </source>
</evidence>
<dbReference type="Pfam" id="PF00128">
    <property type="entry name" value="Alpha-amylase"/>
    <property type="match status" value="1"/>
</dbReference>
<dbReference type="PANTHER" id="PTHR10357">
    <property type="entry name" value="ALPHA-AMYLASE FAMILY MEMBER"/>
    <property type="match status" value="1"/>
</dbReference>
<feature type="domain" description="Glycosyl hydrolase family 13 catalytic" evidence="3">
    <location>
        <begin position="68"/>
        <end position="413"/>
    </location>
</feature>